<dbReference type="InterPro" id="IPR011333">
    <property type="entry name" value="SKP1/BTB/POZ_sf"/>
</dbReference>
<dbReference type="SUPFAM" id="SSF54695">
    <property type="entry name" value="POZ domain"/>
    <property type="match status" value="1"/>
</dbReference>
<dbReference type="Proteomes" id="UP000710849">
    <property type="component" value="Unassembled WGS sequence"/>
</dbReference>
<protein>
    <recommendedName>
        <fullName evidence="1">BTB domain-containing protein</fullName>
    </recommendedName>
</protein>
<accession>A0A9P5IHD1</accession>
<dbReference type="AlphaFoldDB" id="A0A9P5IHD1"/>
<feature type="domain" description="BTB" evidence="1">
    <location>
        <begin position="61"/>
        <end position="124"/>
    </location>
</feature>
<keyword evidence="3" id="KW-1185">Reference proteome</keyword>
<dbReference type="GeneID" id="62150946"/>
<dbReference type="PROSITE" id="PS50097">
    <property type="entry name" value="BTB"/>
    <property type="match status" value="1"/>
</dbReference>
<evidence type="ECO:0000259" key="1">
    <source>
        <dbReference type="PROSITE" id="PS50097"/>
    </source>
</evidence>
<dbReference type="Pfam" id="PF00651">
    <property type="entry name" value="BTB"/>
    <property type="match status" value="1"/>
</dbReference>
<dbReference type="EMBL" id="RCSW01000014">
    <property type="protein sequence ID" value="KAF7939277.1"/>
    <property type="molecule type" value="Genomic_DNA"/>
</dbReference>
<dbReference type="PANTHER" id="PTHR47843">
    <property type="entry name" value="BTB DOMAIN-CONTAINING PROTEIN-RELATED"/>
    <property type="match status" value="1"/>
</dbReference>
<gene>
    <name evidence="2" type="ORF">EAE97_007357</name>
</gene>
<dbReference type="InterPro" id="IPR000210">
    <property type="entry name" value="BTB/POZ_dom"/>
</dbReference>
<dbReference type="Gene3D" id="3.30.710.10">
    <property type="entry name" value="Potassium Channel Kv1.1, Chain A"/>
    <property type="match status" value="1"/>
</dbReference>
<evidence type="ECO:0000313" key="2">
    <source>
        <dbReference type="EMBL" id="KAF7939277.1"/>
    </source>
</evidence>
<reference evidence="2 3" key="1">
    <citation type="journal article" date="2020" name="Genome Biol. Evol.">
        <title>Comparative genomics of Sclerotiniaceae.</title>
        <authorList>
            <person name="Valero Jimenez C.A."/>
            <person name="Steentjes M."/>
            <person name="Scholten O.E."/>
            <person name="Van Kan J.A.L."/>
        </authorList>
    </citation>
    <scope>NUCLEOTIDE SEQUENCE [LARGE SCALE GENOMIC DNA]</scope>
    <source>
        <strain evidence="2 3">MUCL 94</strain>
    </source>
</reference>
<sequence length="301" mass="34680">MISKPRSKSFAEITGIEVLHEAISLERSRSSSPSEQQLDIQEQKDPFEELKTTFSDTLGTEVIQIAVGENGDQKTFHIHKKLLCDRIPHFAQLLEDSHKSIIEFPEAHPNTFDVLMEWVHTDSLRAIFVLDDENDENATTDLHRSWSTESLYPLADDLSLSELMDRFMDIERRFDCSQSCFYMPNEIKFIYDTVSKNSKLRKYIAELTAYTMRNEGKDLRLSTAQLLSAMENEDFALDYLEISRRFNIKDPRTGPGCRFHVHGKNEKCTAKDYCSEGKVTALSIEELKKKIASPLKKQRLS</sequence>
<organism evidence="2 3">
    <name type="scientific">Botrytis byssoidea</name>
    <dbReference type="NCBI Taxonomy" id="139641"/>
    <lineage>
        <taxon>Eukaryota</taxon>
        <taxon>Fungi</taxon>
        <taxon>Dikarya</taxon>
        <taxon>Ascomycota</taxon>
        <taxon>Pezizomycotina</taxon>
        <taxon>Leotiomycetes</taxon>
        <taxon>Helotiales</taxon>
        <taxon>Sclerotiniaceae</taxon>
        <taxon>Botrytis</taxon>
    </lineage>
</organism>
<proteinExistence type="predicted"/>
<comment type="caution">
    <text evidence="2">The sequence shown here is derived from an EMBL/GenBank/DDBJ whole genome shotgun (WGS) entry which is preliminary data.</text>
</comment>
<dbReference type="RefSeq" id="XP_038731357.1">
    <property type="nucleotide sequence ID" value="XM_038877872.1"/>
</dbReference>
<evidence type="ECO:0000313" key="3">
    <source>
        <dbReference type="Proteomes" id="UP000710849"/>
    </source>
</evidence>
<name>A0A9P5IHD1_9HELO</name>